<accession>T0H7N1</accession>
<dbReference type="EMBL" id="ATHO01000071">
    <property type="protein sequence ID" value="EQB08118.1"/>
    <property type="molecule type" value="Genomic_DNA"/>
</dbReference>
<sequence length="135" mass="14111">MGGLKIGEPVPEGSGWAERGAQVSEACRTISSPGYPGAYAIVTGGKVQRITIGQRSTAELAEGIGVGASEAEVRKWFAGFREDPHEYEDAPAKYLTAPNAGSGSSALRFEIGKDGRVKMIHVGLMPVLAYVEGCA</sequence>
<reference evidence="1 2" key="1">
    <citation type="journal article" date="2013" name="Genome Announc.">
        <title>Draft Genome Sequence of Sphingobium quisquiliarum Strain P25T, a Novel Hexachlorocyclohexane (HCH)-Degrading Bacterium Isolated from an HCH Dumpsite.</title>
        <authorList>
            <person name="Kumar Singh A."/>
            <person name="Sangwan N."/>
            <person name="Sharma A."/>
            <person name="Gupta V."/>
            <person name="Khurana J.P."/>
            <person name="Lal R."/>
        </authorList>
    </citation>
    <scope>NUCLEOTIDE SEQUENCE [LARGE SCALE GENOMIC DNA]</scope>
    <source>
        <strain evidence="1 2">P25</strain>
    </source>
</reference>
<proteinExistence type="predicted"/>
<gene>
    <name evidence="1" type="ORF">L288_08825</name>
</gene>
<comment type="caution">
    <text evidence="1">The sequence shown here is derived from an EMBL/GenBank/DDBJ whole genome shotgun (WGS) entry which is preliminary data.</text>
</comment>
<evidence type="ECO:0000313" key="1">
    <source>
        <dbReference type="EMBL" id="EQB08118.1"/>
    </source>
</evidence>
<dbReference type="Proteomes" id="UP000015525">
    <property type="component" value="Unassembled WGS sequence"/>
</dbReference>
<organism evidence="1 2">
    <name type="scientific">Sphingobium quisquiliarum P25</name>
    <dbReference type="NCBI Taxonomy" id="1329909"/>
    <lineage>
        <taxon>Bacteria</taxon>
        <taxon>Pseudomonadati</taxon>
        <taxon>Pseudomonadota</taxon>
        <taxon>Alphaproteobacteria</taxon>
        <taxon>Sphingomonadales</taxon>
        <taxon>Sphingomonadaceae</taxon>
        <taxon>Sphingobium</taxon>
    </lineage>
</organism>
<keyword evidence="2" id="KW-1185">Reference proteome</keyword>
<name>T0H7N1_9SPHN</name>
<evidence type="ECO:0000313" key="2">
    <source>
        <dbReference type="Proteomes" id="UP000015525"/>
    </source>
</evidence>
<dbReference type="AlphaFoldDB" id="T0H7N1"/>
<protein>
    <submittedName>
        <fullName evidence="1">Uncharacterized protein</fullName>
    </submittedName>
</protein>
<dbReference type="PATRIC" id="fig|1329909.3.peg.1705"/>